<keyword evidence="5" id="KW-1185">Reference proteome</keyword>
<keyword evidence="1" id="KW-0175">Coiled coil</keyword>
<dbReference type="Proteomes" id="UP000078200">
    <property type="component" value="Unassembled WGS sequence"/>
</dbReference>
<proteinExistence type="predicted"/>
<protein>
    <submittedName>
        <fullName evidence="4">Endo/exonuclease/phosphatase domain-containing protein</fullName>
    </submittedName>
</protein>
<feature type="coiled-coil region" evidence="1">
    <location>
        <begin position="61"/>
        <end position="119"/>
    </location>
</feature>
<dbReference type="VEuPathDB" id="VectorBase:GAUT000873"/>
<name>A0A1A9UDG7_GLOAU</name>
<evidence type="ECO:0000313" key="5">
    <source>
        <dbReference type="Proteomes" id="UP000078200"/>
    </source>
</evidence>
<dbReference type="STRING" id="7395.A0A1A9UDG7"/>
<dbReference type="Pfam" id="PF14529">
    <property type="entry name" value="Exo_endo_phos_2"/>
    <property type="match status" value="1"/>
</dbReference>
<dbReference type="SUPFAM" id="SSF56219">
    <property type="entry name" value="DNase I-like"/>
    <property type="match status" value="1"/>
</dbReference>
<dbReference type="InterPro" id="IPR036691">
    <property type="entry name" value="Endo/exonu/phosph_ase_sf"/>
</dbReference>
<dbReference type="GO" id="GO:0003824">
    <property type="term" value="F:catalytic activity"/>
    <property type="evidence" value="ECO:0007669"/>
    <property type="project" value="InterPro"/>
</dbReference>
<feature type="domain" description="Endonuclease/exonuclease/phosphatase" evidence="3">
    <location>
        <begin position="293"/>
        <end position="410"/>
    </location>
</feature>
<evidence type="ECO:0000259" key="3">
    <source>
        <dbReference type="Pfam" id="PF14529"/>
    </source>
</evidence>
<dbReference type="AlphaFoldDB" id="A0A1A9UDG7"/>
<evidence type="ECO:0000256" key="1">
    <source>
        <dbReference type="SAM" id="Coils"/>
    </source>
</evidence>
<feature type="region of interest" description="Disordered" evidence="2">
    <location>
        <begin position="146"/>
        <end position="195"/>
    </location>
</feature>
<sequence>MKFCNKHIKRRKDYLLGKRGIILTVAQKKCSHKLNSDSEEESADVKNKKSKMEGAVTIKAFHSLEAKVAALVAENRALDEKYKKLDERSNILLHENNNLKAQKNELENKIKRFQILDEEDSDNDNIMQFSNDEDVEPAKVNRVTESVMIDHKKKSNDGPSGSGQQKSAQKNQGKASKFNNKSSEAKPNTQTRKHAPAIKCYNVNVKLTTSDLKKILHHNNFSLMLPNKNMTIISLPMSLPMKITARQNRQNARGGGTAVFVRETIESERIILNLTSIEHTAVKLKRLNGETLTVAALYQKPKEGLLSNDLDQLENLNAEREVLMGADLNAKHTAWGDTEINTKGRRLRNWIINSSNIDIISTIEPSRITSTTSSYIDFFIASTSISTVQYFVLNRTGLKTLDFNSDHKAVEVISRHNDFRNQWPKTCYDYSTMNCNKFNCTLNNLLANNPLPADRNVTSVEIDETIEHVNLAFKQAMDSSIKKVPIRNRGLMNLPPHILSFIQKKKQLKRILERTRDPERYVTLKAVIRNLEQIIKESINTHEQNYWNTYIGNIVMDNNVHRKIKWVAGVRKDYEISDIIDPQNTLICDNIGKVNVLAEHFERIHNSNMSCTQSNYEDVLRISGLVGNLFQSNGETEDNGEEDPEPML</sequence>
<reference evidence="4" key="1">
    <citation type="submission" date="2020-05" db="UniProtKB">
        <authorList>
            <consortium name="EnsemblMetazoa"/>
        </authorList>
    </citation>
    <scope>IDENTIFICATION</scope>
    <source>
        <strain evidence="4">TTRI</strain>
    </source>
</reference>
<dbReference type="Gene3D" id="3.60.10.10">
    <property type="entry name" value="Endonuclease/exonuclease/phosphatase"/>
    <property type="match status" value="1"/>
</dbReference>
<accession>A0A1A9UDG7</accession>
<feature type="compositionally biased region" description="Polar residues" evidence="2">
    <location>
        <begin position="157"/>
        <end position="190"/>
    </location>
</feature>
<organism evidence="4 5">
    <name type="scientific">Glossina austeni</name>
    <name type="common">Savannah tsetse fly</name>
    <dbReference type="NCBI Taxonomy" id="7395"/>
    <lineage>
        <taxon>Eukaryota</taxon>
        <taxon>Metazoa</taxon>
        <taxon>Ecdysozoa</taxon>
        <taxon>Arthropoda</taxon>
        <taxon>Hexapoda</taxon>
        <taxon>Insecta</taxon>
        <taxon>Pterygota</taxon>
        <taxon>Neoptera</taxon>
        <taxon>Endopterygota</taxon>
        <taxon>Diptera</taxon>
        <taxon>Brachycera</taxon>
        <taxon>Muscomorpha</taxon>
        <taxon>Hippoboscoidea</taxon>
        <taxon>Glossinidae</taxon>
        <taxon>Glossina</taxon>
    </lineage>
</organism>
<dbReference type="EnsemblMetazoa" id="GAUT000873-RA">
    <property type="protein sequence ID" value="GAUT000873-PA"/>
    <property type="gene ID" value="GAUT000873"/>
</dbReference>
<dbReference type="InterPro" id="IPR005135">
    <property type="entry name" value="Endo/exonuclease/phosphatase"/>
</dbReference>
<evidence type="ECO:0000313" key="4">
    <source>
        <dbReference type="EnsemblMetazoa" id="GAUT000873-PA"/>
    </source>
</evidence>
<evidence type="ECO:0000256" key="2">
    <source>
        <dbReference type="SAM" id="MobiDB-lite"/>
    </source>
</evidence>